<organism evidence="9 10">
    <name type="scientific">[Myrmecia] bisecta</name>
    <dbReference type="NCBI Taxonomy" id="41462"/>
    <lineage>
        <taxon>Eukaryota</taxon>
        <taxon>Viridiplantae</taxon>
        <taxon>Chlorophyta</taxon>
        <taxon>core chlorophytes</taxon>
        <taxon>Trebouxiophyceae</taxon>
        <taxon>Trebouxiales</taxon>
        <taxon>Trebouxiaceae</taxon>
        <taxon>Myrmecia</taxon>
    </lineage>
</organism>
<dbReference type="GO" id="GO:0031072">
    <property type="term" value="F:heat shock protein binding"/>
    <property type="evidence" value="ECO:0007669"/>
    <property type="project" value="InterPro"/>
</dbReference>
<dbReference type="PANTHER" id="PTHR43096:SF22">
    <property type="entry name" value="MOLECULAR CHAPERONE HSP40_DNAJ FAMILY PROTEIN"/>
    <property type="match status" value="1"/>
</dbReference>
<evidence type="ECO:0000256" key="5">
    <source>
        <dbReference type="PROSITE-ProRule" id="PRU00546"/>
    </source>
</evidence>
<dbReference type="SUPFAM" id="SSF49493">
    <property type="entry name" value="HSP40/DnaJ peptide-binding domain"/>
    <property type="match status" value="2"/>
</dbReference>
<dbReference type="GO" id="GO:0009408">
    <property type="term" value="P:response to heat"/>
    <property type="evidence" value="ECO:0007669"/>
    <property type="project" value="InterPro"/>
</dbReference>
<dbReference type="InterPro" id="IPR036869">
    <property type="entry name" value="J_dom_sf"/>
</dbReference>
<gene>
    <name evidence="9" type="ORF">WJX72_002376</name>
</gene>
<dbReference type="AlphaFoldDB" id="A0AAW1PPM5"/>
<evidence type="ECO:0000256" key="2">
    <source>
        <dbReference type="ARBA" id="ARBA00022737"/>
    </source>
</evidence>
<dbReference type="InterPro" id="IPR018253">
    <property type="entry name" value="DnaJ_domain_CS"/>
</dbReference>
<dbReference type="PROSITE" id="PS00636">
    <property type="entry name" value="DNAJ_1"/>
    <property type="match status" value="1"/>
</dbReference>
<accession>A0AAW1PPM5</accession>
<evidence type="ECO:0000313" key="9">
    <source>
        <dbReference type="EMBL" id="KAK9811356.1"/>
    </source>
</evidence>
<dbReference type="GO" id="GO:0051082">
    <property type="term" value="F:unfolded protein binding"/>
    <property type="evidence" value="ECO:0007669"/>
    <property type="project" value="InterPro"/>
</dbReference>
<dbReference type="InterPro" id="IPR036410">
    <property type="entry name" value="HSP_DnaJ_Cys-rich_dom_sf"/>
</dbReference>
<reference evidence="9 10" key="1">
    <citation type="journal article" date="2024" name="Nat. Commun.">
        <title>Phylogenomics reveals the evolutionary origins of lichenization in chlorophyte algae.</title>
        <authorList>
            <person name="Puginier C."/>
            <person name="Libourel C."/>
            <person name="Otte J."/>
            <person name="Skaloud P."/>
            <person name="Haon M."/>
            <person name="Grisel S."/>
            <person name="Petersen M."/>
            <person name="Berrin J.G."/>
            <person name="Delaux P.M."/>
            <person name="Dal Grande F."/>
            <person name="Keller J."/>
        </authorList>
    </citation>
    <scope>NUCLEOTIDE SEQUENCE [LARGE SCALE GENOMIC DNA]</scope>
    <source>
        <strain evidence="9 10">SAG 2043</strain>
    </source>
</reference>
<evidence type="ECO:0000256" key="6">
    <source>
        <dbReference type="SAM" id="MobiDB-lite"/>
    </source>
</evidence>
<dbReference type="PRINTS" id="PR00625">
    <property type="entry name" value="JDOMAIN"/>
</dbReference>
<feature type="region of interest" description="Disordered" evidence="6">
    <location>
        <begin position="370"/>
        <end position="403"/>
    </location>
</feature>
<dbReference type="GO" id="GO:0005524">
    <property type="term" value="F:ATP binding"/>
    <property type="evidence" value="ECO:0007669"/>
    <property type="project" value="InterPro"/>
</dbReference>
<comment type="caution">
    <text evidence="9">The sequence shown here is derived from an EMBL/GenBank/DDBJ whole genome shotgun (WGS) entry which is preliminary data.</text>
</comment>
<dbReference type="Pfam" id="PF00684">
    <property type="entry name" value="DnaJ_CXXCXGXG"/>
    <property type="match status" value="1"/>
</dbReference>
<dbReference type="Proteomes" id="UP001489004">
    <property type="component" value="Unassembled WGS sequence"/>
</dbReference>
<dbReference type="PANTHER" id="PTHR43096">
    <property type="entry name" value="DNAJ HOMOLOG 1, MITOCHONDRIAL-RELATED"/>
    <property type="match status" value="1"/>
</dbReference>
<dbReference type="Gene3D" id="2.60.260.20">
    <property type="entry name" value="Urease metallochaperone UreE, N-terminal domain"/>
    <property type="match status" value="2"/>
</dbReference>
<protein>
    <submittedName>
        <fullName evidence="9">Uncharacterized protein</fullName>
    </submittedName>
</protein>
<sequence>MVSPRSIGDTFRLAGRLPHRTRSQRALSIRADFYGVLNLRKDATKAEVKTAYRKLARQYHPDICKDPDAKHKFEAITDAYEVLSDDVYRHQYNTYGLSGLGAQFAHYSQKWGQGPSKGRSAAAATPGADVETTVALSFQEAALGTDRIVYFSAKQICPDCEGSCARDGSAVEKCQVCRGFGEVLKSQNTKLGRTTMLGACPACGGRGITIAEWCVRCGGKGQACMQRGVKVKIPAGVDEASVLRLKGQGDAGQCGAPPGDVYLHFKVNAQDGLRRDGRNVYSTLSIPFTDAILGGQAHVQTLRGHSWLDIPAGTQHGAVLTLPQEGVQPLGAGPGSIRGSHYFTVAISIPKQVSQAEVEVLETLANLSMKRMGSRQRSTAGRQNRRSHSQDSPVRPAYSGYSE</sequence>
<dbReference type="SUPFAM" id="SSF57938">
    <property type="entry name" value="DnaJ/Hsp40 cysteine-rich domain"/>
    <property type="match status" value="1"/>
</dbReference>
<keyword evidence="2" id="KW-0677">Repeat</keyword>
<evidence type="ECO:0000256" key="3">
    <source>
        <dbReference type="ARBA" id="ARBA00022771"/>
    </source>
</evidence>
<dbReference type="Pfam" id="PF00226">
    <property type="entry name" value="DnaJ"/>
    <property type="match status" value="1"/>
</dbReference>
<evidence type="ECO:0000313" key="10">
    <source>
        <dbReference type="Proteomes" id="UP001489004"/>
    </source>
</evidence>
<keyword evidence="4 5" id="KW-0862">Zinc</keyword>
<proteinExistence type="inferred from homology"/>
<keyword evidence="10" id="KW-1185">Reference proteome</keyword>
<dbReference type="SMART" id="SM00271">
    <property type="entry name" value="DnaJ"/>
    <property type="match status" value="1"/>
</dbReference>
<dbReference type="CDD" id="cd06257">
    <property type="entry name" value="DnaJ"/>
    <property type="match status" value="1"/>
</dbReference>
<dbReference type="PROSITE" id="PS51188">
    <property type="entry name" value="ZF_CR"/>
    <property type="match status" value="1"/>
</dbReference>
<feature type="zinc finger region" description="CR-type" evidence="5">
    <location>
        <begin position="144"/>
        <end position="226"/>
    </location>
</feature>
<feature type="domain" description="CR-type" evidence="8">
    <location>
        <begin position="144"/>
        <end position="226"/>
    </location>
</feature>
<dbReference type="SUPFAM" id="SSF46565">
    <property type="entry name" value="Chaperone J-domain"/>
    <property type="match status" value="1"/>
</dbReference>
<dbReference type="HAMAP" id="MF_01152">
    <property type="entry name" value="DnaJ"/>
    <property type="match status" value="1"/>
</dbReference>
<dbReference type="InterPro" id="IPR002939">
    <property type="entry name" value="DnaJ_C"/>
</dbReference>
<dbReference type="PROSITE" id="PS50076">
    <property type="entry name" value="DNAJ_2"/>
    <property type="match status" value="1"/>
</dbReference>
<dbReference type="InterPro" id="IPR012724">
    <property type="entry name" value="DnaJ"/>
</dbReference>
<dbReference type="CDD" id="cd10719">
    <property type="entry name" value="DnaJ_zf"/>
    <property type="match status" value="1"/>
</dbReference>
<keyword evidence="1 5" id="KW-0479">Metal-binding</keyword>
<dbReference type="Gene3D" id="2.10.230.10">
    <property type="entry name" value="Heat shock protein DnaJ, cysteine-rich domain"/>
    <property type="match status" value="1"/>
</dbReference>
<dbReference type="GO" id="GO:0042026">
    <property type="term" value="P:protein refolding"/>
    <property type="evidence" value="ECO:0007669"/>
    <property type="project" value="TreeGrafter"/>
</dbReference>
<dbReference type="GO" id="GO:0008270">
    <property type="term" value="F:zinc ion binding"/>
    <property type="evidence" value="ECO:0007669"/>
    <property type="project" value="UniProtKB-KW"/>
</dbReference>
<evidence type="ECO:0000259" key="8">
    <source>
        <dbReference type="PROSITE" id="PS51188"/>
    </source>
</evidence>
<name>A0AAW1PPM5_9CHLO</name>
<evidence type="ECO:0000259" key="7">
    <source>
        <dbReference type="PROSITE" id="PS50076"/>
    </source>
</evidence>
<dbReference type="GO" id="GO:0009535">
    <property type="term" value="C:chloroplast thylakoid membrane"/>
    <property type="evidence" value="ECO:0007669"/>
    <property type="project" value="TreeGrafter"/>
</dbReference>
<dbReference type="InterPro" id="IPR008971">
    <property type="entry name" value="HSP40/DnaJ_pept-bd"/>
</dbReference>
<dbReference type="Gene3D" id="1.10.287.110">
    <property type="entry name" value="DnaJ domain"/>
    <property type="match status" value="1"/>
</dbReference>
<dbReference type="Pfam" id="PF01556">
    <property type="entry name" value="DnaJ_C"/>
    <property type="match status" value="1"/>
</dbReference>
<evidence type="ECO:0000256" key="4">
    <source>
        <dbReference type="ARBA" id="ARBA00022833"/>
    </source>
</evidence>
<feature type="domain" description="J" evidence="7">
    <location>
        <begin position="32"/>
        <end position="96"/>
    </location>
</feature>
<dbReference type="InterPro" id="IPR001623">
    <property type="entry name" value="DnaJ_domain"/>
</dbReference>
<dbReference type="CDD" id="cd10747">
    <property type="entry name" value="DnaJ_C"/>
    <property type="match status" value="1"/>
</dbReference>
<keyword evidence="3 5" id="KW-0863">Zinc-finger</keyword>
<dbReference type="InterPro" id="IPR001305">
    <property type="entry name" value="HSP_DnaJ_Cys-rich_dom"/>
</dbReference>
<dbReference type="EMBL" id="JALJOR010000009">
    <property type="protein sequence ID" value="KAK9811356.1"/>
    <property type="molecule type" value="Genomic_DNA"/>
</dbReference>
<evidence type="ECO:0000256" key="1">
    <source>
        <dbReference type="ARBA" id="ARBA00022723"/>
    </source>
</evidence>